<keyword evidence="6" id="KW-0808">Transferase</keyword>
<evidence type="ECO:0000256" key="9">
    <source>
        <dbReference type="ARBA" id="ARBA00022968"/>
    </source>
</evidence>
<keyword evidence="10" id="KW-1133">Transmembrane helix</keyword>
<protein>
    <recommendedName>
        <fullName evidence="4">N-acetylgalactosaminide beta-1,3-galactosyltransferase</fullName>
        <ecNumber evidence="4">2.4.1.122</ecNumber>
    </recommendedName>
</protein>
<gene>
    <name evidence="13" type="ORF">LSH36_40g02053</name>
</gene>
<dbReference type="Pfam" id="PF02434">
    <property type="entry name" value="Fringe"/>
    <property type="match status" value="1"/>
</dbReference>
<dbReference type="GO" id="GO:0016263">
    <property type="term" value="F:glycoprotein-N-acetylgalactosamine 3-beta-galactosyltransferase activity"/>
    <property type="evidence" value="ECO:0007669"/>
    <property type="project" value="UniProtKB-EC"/>
</dbReference>
<evidence type="ECO:0000256" key="6">
    <source>
        <dbReference type="ARBA" id="ARBA00022679"/>
    </source>
</evidence>
<dbReference type="EMBL" id="JAODUP010000040">
    <property type="protein sequence ID" value="KAK2166232.1"/>
    <property type="molecule type" value="Genomic_DNA"/>
</dbReference>
<keyword evidence="7" id="KW-0812">Transmembrane</keyword>
<evidence type="ECO:0000256" key="5">
    <source>
        <dbReference type="ARBA" id="ARBA00022676"/>
    </source>
</evidence>
<evidence type="ECO:0000256" key="7">
    <source>
        <dbReference type="ARBA" id="ARBA00022692"/>
    </source>
</evidence>
<sequence length="303" mass="35059">MYETVNLTFRYFSFVQDDTSLADELHTTVKVLCWVLTHPDNHYSKAIHAARTWGKRCNKLLLMSDSNDPAVGAIGLNTTPGRGHLASKSRKAMDYLYQHHLDDADWFLKADDDTYVIMENLRFLLLNQDPEEAIFFGKHFLHPKNESSYFAGGAGYVVSRAALDLFGKRRPDLCVIDRHDGSNEDVRISVCLLSLGVQLGDSTDNVGRYRFHFFTPEMHLLGLFPRWYEWRSSLFPTWGLGEMSTSAISFHKVEPQAMYMLEYFIYHLRPYGIVFGTEHKNKTFHEEKKSLQLLRKVMEQSDQ</sequence>
<keyword evidence="14" id="KW-1185">Reference proteome</keyword>
<dbReference type="Proteomes" id="UP001208570">
    <property type="component" value="Unassembled WGS sequence"/>
</dbReference>
<keyword evidence="8" id="KW-0547">Nucleotide-binding</keyword>
<keyword evidence="5" id="KW-0328">Glycosyltransferase</keyword>
<evidence type="ECO:0000256" key="8">
    <source>
        <dbReference type="ARBA" id="ARBA00022741"/>
    </source>
</evidence>
<name>A0AAD9K7M8_9ANNE</name>
<dbReference type="PANTHER" id="PTHR23033:SF14">
    <property type="entry name" value="GLYCOPROTEIN-N-ACETYLGALACTOSAMINE 3-BETA-GALACTOSYLTRANSFERASE 1-RELATED"/>
    <property type="match status" value="1"/>
</dbReference>
<keyword evidence="11" id="KW-0472">Membrane</keyword>
<comment type="subcellular location">
    <subcellularLocation>
        <location evidence="1">Membrane</location>
        <topology evidence="1">Single-pass type II membrane protein</topology>
    </subcellularLocation>
</comment>
<evidence type="ECO:0000256" key="3">
    <source>
        <dbReference type="ARBA" id="ARBA00006462"/>
    </source>
</evidence>
<reference evidence="13" key="1">
    <citation type="journal article" date="2023" name="Mol. Biol. Evol.">
        <title>Third-Generation Sequencing Reveals the Adaptive Role of the Epigenome in Three Deep-Sea Polychaetes.</title>
        <authorList>
            <person name="Perez M."/>
            <person name="Aroh O."/>
            <person name="Sun Y."/>
            <person name="Lan Y."/>
            <person name="Juniper S.K."/>
            <person name="Young C.R."/>
            <person name="Angers B."/>
            <person name="Qian P.Y."/>
        </authorList>
    </citation>
    <scope>NUCLEOTIDE SEQUENCE</scope>
    <source>
        <strain evidence="13">P08H-3</strain>
    </source>
</reference>
<evidence type="ECO:0000313" key="13">
    <source>
        <dbReference type="EMBL" id="KAK2166232.1"/>
    </source>
</evidence>
<evidence type="ECO:0000259" key="12">
    <source>
        <dbReference type="Pfam" id="PF02434"/>
    </source>
</evidence>
<evidence type="ECO:0000256" key="2">
    <source>
        <dbReference type="ARBA" id="ARBA00004922"/>
    </source>
</evidence>
<evidence type="ECO:0000313" key="14">
    <source>
        <dbReference type="Proteomes" id="UP001208570"/>
    </source>
</evidence>
<keyword evidence="9" id="KW-0735">Signal-anchor</keyword>
<evidence type="ECO:0000256" key="1">
    <source>
        <dbReference type="ARBA" id="ARBA00004606"/>
    </source>
</evidence>
<comment type="pathway">
    <text evidence="2">Protein modification; protein glycosylation.</text>
</comment>
<evidence type="ECO:0000256" key="4">
    <source>
        <dbReference type="ARBA" id="ARBA00012557"/>
    </source>
</evidence>
<comment type="similarity">
    <text evidence="3">Belongs to the glycosyltransferase 31 family. Beta3-Gal-T subfamily.</text>
</comment>
<comment type="caution">
    <text evidence="13">The sequence shown here is derived from an EMBL/GenBank/DDBJ whole genome shotgun (WGS) entry which is preliminary data.</text>
</comment>
<dbReference type="InterPro" id="IPR003378">
    <property type="entry name" value="Fringe-like_glycosylTrfase"/>
</dbReference>
<evidence type="ECO:0000256" key="10">
    <source>
        <dbReference type="ARBA" id="ARBA00022989"/>
    </source>
</evidence>
<accession>A0AAD9K7M8</accession>
<proteinExistence type="inferred from homology"/>
<organism evidence="13 14">
    <name type="scientific">Paralvinella palmiformis</name>
    <dbReference type="NCBI Taxonomy" id="53620"/>
    <lineage>
        <taxon>Eukaryota</taxon>
        <taxon>Metazoa</taxon>
        <taxon>Spiralia</taxon>
        <taxon>Lophotrochozoa</taxon>
        <taxon>Annelida</taxon>
        <taxon>Polychaeta</taxon>
        <taxon>Sedentaria</taxon>
        <taxon>Canalipalpata</taxon>
        <taxon>Terebellida</taxon>
        <taxon>Terebelliformia</taxon>
        <taxon>Alvinellidae</taxon>
        <taxon>Paralvinella</taxon>
    </lineage>
</organism>
<dbReference type="GO" id="GO:0016020">
    <property type="term" value="C:membrane"/>
    <property type="evidence" value="ECO:0007669"/>
    <property type="project" value="UniProtKB-SubCell"/>
</dbReference>
<dbReference type="InterPro" id="IPR026050">
    <property type="entry name" value="C1GALT1/C1GALT1_chp1"/>
</dbReference>
<evidence type="ECO:0000256" key="11">
    <source>
        <dbReference type="ARBA" id="ARBA00023136"/>
    </source>
</evidence>
<feature type="domain" description="Fringe-like glycosyltransferase" evidence="12">
    <location>
        <begin position="41"/>
        <end position="201"/>
    </location>
</feature>
<dbReference type="Gene3D" id="3.90.550.50">
    <property type="match status" value="1"/>
</dbReference>
<dbReference type="AlphaFoldDB" id="A0AAD9K7M8"/>
<dbReference type="GO" id="GO:0000166">
    <property type="term" value="F:nucleotide binding"/>
    <property type="evidence" value="ECO:0007669"/>
    <property type="project" value="UniProtKB-KW"/>
</dbReference>
<dbReference type="PANTHER" id="PTHR23033">
    <property type="entry name" value="BETA1,3-GALACTOSYLTRANSFERASE"/>
    <property type="match status" value="1"/>
</dbReference>
<dbReference type="EC" id="2.4.1.122" evidence="4"/>